<dbReference type="InterPro" id="IPR012373">
    <property type="entry name" value="Ferrdict_sens_TM"/>
</dbReference>
<dbReference type="PANTHER" id="PTHR30273:SF2">
    <property type="entry name" value="PROTEIN FECR"/>
    <property type="match status" value="1"/>
</dbReference>
<keyword evidence="1" id="KW-0472">Membrane</keyword>
<dbReference type="PANTHER" id="PTHR30273">
    <property type="entry name" value="PERIPLASMIC SIGNAL SENSOR AND SIGMA FACTOR ACTIVATOR FECR-RELATED"/>
    <property type="match status" value="1"/>
</dbReference>
<keyword evidence="1" id="KW-1133">Transmembrane helix</keyword>
<gene>
    <name evidence="4" type="ORF">IAB82_05150</name>
</gene>
<dbReference type="EMBL" id="JADIMB010000072">
    <property type="protein sequence ID" value="MBO8471165.1"/>
    <property type="molecule type" value="Genomic_DNA"/>
</dbReference>
<dbReference type="Pfam" id="PF04773">
    <property type="entry name" value="FecR"/>
    <property type="match status" value="1"/>
</dbReference>
<evidence type="ECO:0000259" key="3">
    <source>
        <dbReference type="Pfam" id="PF16344"/>
    </source>
</evidence>
<dbReference type="InterPro" id="IPR006860">
    <property type="entry name" value="FecR"/>
</dbReference>
<dbReference type="GO" id="GO:0016989">
    <property type="term" value="F:sigma factor antagonist activity"/>
    <property type="evidence" value="ECO:0007669"/>
    <property type="project" value="TreeGrafter"/>
</dbReference>
<feature type="domain" description="FecR protein" evidence="2">
    <location>
        <begin position="149"/>
        <end position="239"/>
    </location>
</feature>
<evidence type="ECO:0000259" key="2">
    <source>
        <dbReference type="Pfam" id="PF04773"/>
    </source>
</evidence>
<feature type="transmembrane region" description="Helical" evidence="1">
    <location>
        <begin position="49"/>
        <end position="70"/>
    </location>
</feature>
<evidence type="ECO:0000313" key="5">
    <source>
        <dbReference type="Proteomes" id="UP000823603"/>
    </source>
</evidence>
<dbReference type="Proteomes" id="UP000823603">
    <property type="component" value="Unassembled WGS sequence"/>
</dbReference>
<organism evidence="4 5">
    <name type="scientific">Candidatus Cryptobacteroides faecavium</name>
    <dbReference type="NCBI Taxonomy" id="2840762"/>
    <lineage>
        <taxon>Bacteria</taxon>
        <taxon>Pseudomonadati</taxon>
        <taxon>Bacteroidota</taxon>
        <taxon>Bacteroidia</taxon>
        <taxon>Bacteroidales</taxon>
        <taxon>Candidatus Cryptobacteroides</taxon>
    </lineage>
</organism>
<dbReference type="AlphaFoldDB" id="A0A9D9IFL0"/>
<evidence type="ECO:0000256" key="1">
    <source>
        <dbReference type="SAM" id="Phobius"/>
    </source>
</evidence>
<dbReference type="Pfam" id="PF16344">
    <property type="entry name" value="FecR_C"/>
    <property type="match status" value="1"/>
</dbReference>
<dbReference type="Gene3D" id="2.60.120.1440">
    <property type="match status" value="1"/>
</dbReference>
<evidence type="ECO:0000313" key="4">
    <source>
        <dbReference type="EMBL" id="MBO8471165.1"/>
    </source>
</evidence>
<reference evidence="4" key="2">
    <citation type="journal article" date="2021" name="PeerJ">
        <title>Extensive microbial diversity within the chicken gut microbiome revealed by metagenomics and culture.</title>
        <authorList>
            <person name="Gilroy R."/>
            <person name="Ravi A."/>
            <person name="Getino M."/>
            <person name="Pursley I."/>
            <person name="Horton D.L."/>
            <person name="Alikhan N.F."/>
            <person name="Baker D."/>
            <person name="Gharbi K."/>
            <person name="Hall N."/>
            <person name="Watson M."/>
            <person name="Adriaenssens E.M."/>
            <person name="Foster-Nyarko E."/>
            <person name="Jarju S."/>
            <person name="Secka A."/>
            <person name="Antonio M."/>
            <person name="Oren A."/>
            <person name="Chaudhuri R.R."/>
            <person name="La Ragione R."/>
            <person name="Hildebrand F."/>
            <person name="Pallen M.J."/>
        </authorList>
    </citation>
    <scope>NUCLEOTIDE SEQUENCE</scope>
    <source>
        <strain evidence="4">B2-22910</strain>
    </source>
</reference>
<reference evidence="4" key="1">
    <citation type="submission" date="2020-10" db="EMBL/GenBank/DDBJ databases">
        <authorList>
            <person name="Gilroy R."/>
        </authorList>
    </citation>
    <scope>NUCLEOTIDE SEQUENCE</scope>
    <source>
        <strain evidence="4">B2-22910</strain>
    </source>
</reference>
<feature type="domain" description="Protein FecR C-terminal" evidence="3">
    <location>
        <begin position="282"/>
        <end position="349"/>
    </location>
</feature>
<name>A0A9D9IFL0_9BACT</name>
<keyword evidence="1" id="KW-0812">Transmembrane</keyword>
<sequence length="355" mass="38886">MGVVDTGNPFKDFLQMLCSDDIKVSEEEIGRSWIAVRGAGRRRLRRVRILTFATVASVAAAVAAVVIIMGDGYGKDASVPGDIEIYALNSKPDVMNRDIQLVMDDESVMTLGGKESNIDYASPGKIIVDQDTIINSADDFRPRYNQLVVPYGKRTRLRLSDGSLLYANSATRIVYPIDFGTGNREIYVEGEVYLEVAHDPDRPFIVLTSDMNVRVLGTRFNVFAYPGVEQNVVLVEGSVNVTGGKDSQIISPGQSVSVKDGGLSRPVAVEVESYVSWVNNALTYEKEPLSSVFSRLGLYYGLEFEINCDIEHIYLSGKLMLSEDPVDVLSAIAFSVPVSLTVRGSRVIVAPEPEK</sequence>
<dbReference type="Gene3D" id="3.55.50.30">
    <property type="match status" value="1"/>
</dbReference>
<comment type="caution">
    <text evidence="4">The sequence shown here is derived from an EMBL/GenBank/DDBJ whole genome shotgun (WGS) entry which is preliminary data.</text>
</comment>
<protein>
    <submittedName>
        <fullName evidence="4">FecR domain-containing protein</fullName>
    </submittedName>
</protein>
<dbReference type="InterPro" id="IPR032508">
    <property type="entry name" value="FecR_C"/>
</dbReference>
<proteinExistence type="predicted"/>
<accession>A0A9D9IFL0</accession>